<comment type="caution">
    <text evidence="1">The sequence shown here is derived from an EMBL/GenBank/DDBJ whole genome shotgun (WGS) entry which is preliminary data.</text>
</comment>
<proteinExistence type="predicted"/>
<accession>A0AAP0EIK5</accession>
<keyword evidence="2" id="KW-1185">Reference proteome</keyword>
<evidence type="ECO:0000313" key="2">
    <source>
        <dbReference type="Proteomes" id="UP001417504"/>
    </source>
</evidence>
<dbReference type="EMBL" id="JBBNAE010000010">
    <property type="protein sequence ID" value="KAK9091442.1"/>
    <property type="molecule type" value="Genomic_DNA"/>
</dbReference>
<organism evidence="1 2">
    <name type="scientific">Stephania japonica</name>
    <dbReference type="NCBI Taxonomy" id="461633"/>
    <lineage>
        <taxon>Eukaryota</taxon>
        <taxon>Viridiplantae</taxon>
        <taxon>Streptophyta</taxon>
        <taxon>Embryophyta</taxon>
        <taxon>Tracheophyta</taxon>
        <taxon>Spermatophyta</taxon>
        <taxon>Magnoliopsida</taxon>
        <taxon>Ranunculales</taxon>
        <taxon>Menispermaceae</taxon>
        <taxon>Menispermoideae</taxon>
        <taxon>Cissampelideae</taxon>
        <taxon>Stephania</taxon>
    </lineage>
</organism>
<dbReference type="AlphaFoldDB" id="A0AAP0EIK5"/>
<name>A0AAP0EIK5_9MAGN</name>
<gene>
    <name evidence="1" type="ORF">Sjap_024619</name>
</gene>
<reference evidence="1 2" key="1">
    <citation type="submission" date="2024-01" db="EMBL/GenBank/DDBJ databases">
        <title>Genome assemblies of Stephania.</title>
        <authorList>
            <person name="Yang L."/>
        </authorList>
    </citation>
    <scope>NUCLEOTIDE SEQUENCE [LARGE SCALE GENOMIC DNA]</scope>
    <source>
        <strain evidence="1">QJT</strain>
        <tissue evidence="1">Leaf</tissue>
    </source>
</reference>
<evidence type="ECO:0000313" key="1">
    <source>
        <dbReference type="EMBL" id="KAK9091442.1"/>
    </source>
</evidence>
<sequence length="73" mass="7854">MRTSTEAHVIDVETRSGNALSCVRIGGTGYLNLCEGSRGHWTSGMSALSTILTRLTHNEPGCSTRIVIDDLYA</sequence>
<dbReference type="Proteomes" id="UP001417504">
    <property type="component" value="Unassembled WGS sequence"/>
</dbReference>
<protein>
    <submittedName>
        <fullName evidence="1">Uncharacterized protein</fullName>
    </submittedName>
</protein>